<proteinExistence type="predicted"/>
<evidence type="ECO:0000313" key="2">
    <source>
        <dbReference type="WBParaSite" id="RSKR_0000326500.1"/>
    </source>
</evidence>
<sequence length="199" mass="22480">MYWMFAILPLIVLKPILTTNHFKLTDFTLNRPKEICNMSDDKTIYQFTVKGANGEDVSLEKYRGKVVLIVNVASACGLTTANYEQLTILLKDYKAKGLEVAAFPCNQFGHQESGCSLDIEEKMTGKFGIEADFYDKIDVNGKSAAPLYVFLKKEQGGTLIDAIKWNFTKFLVDREGKVIKRYGPTTEPKSFIKDIEQLL</sequence>
<dbReference type="Proteomes" id="UP000095286">
    <property type="component" value="Unplaced"/>
</dbReference>
<reference evidence="2" key="1">
    <citation type="submission" date="2016-11" db="UniProtKB">
        <authorList>
            <consortium name="WormBaseParasite"/>
        </authorList>
    </citation>
    <scope>IDENTIFICATION</scope>
    <source>
        <strain evidence="2">KR3021</strain>
    </source>
</reference>
<evidence type="ECO:0000313" key="1">
    <source>
        <dbReference type="Proteomes" id="UP000095286"/>
    </source>
</evidence>
<dbReference type="WBParaSite" id="RSKR_0000326500.1">
    <property type="protein sequence ID" value="RSKR_0000326500.1"/>
    <property type="gene ID" value="RSKR_0000326500"/>
</dbReference>
<protein>
    <submittedName>
        <fullName evidence="2">Glutathione peroxidase</fullName>
    </submittedName>
</protein>
<organism evidence="1 2">
    <name type="scientific">Rhabditophanes sp. KR3021</name>
    <dbReference type="NCBI Taxonomy" id="114890"/>
    <lineage>
        <taxon>Eukaryota</taxon>
        <taxon>Metazoa</taxon>
        <taxon>Ecdysozoa</taxon>
        <taxon>Nematoda</taxon>
        <taxon>Chromadorea</taxon>
        <taxon>Rhabditida</taxon>
        <taxon>Tylenchina</taxon>
        <taxon>Panagrolaimomorpha</taxon>
        <taxon>Strongyloidoidea</taxon>
        <taxon>Alloionematidae</taxon>
        <taxon>Rhabditophanes</taxon>
    </lineage>
</organism>
<name>A0AC35TRA3_9BILA</name>
<accession>A0AC35TRA3</accession>